<evidence type="ECO:0000256" key="1">
    <source>
        <dbReference type="ARBA" id="ARBA00022714"/>
    </source>
</evidence>
<keyword evidence="1" id="KW-0001">2Fe-2S</keyword>
<dbReference type="PANTHER" id="PTHR21266:SF59">
    <property type="entry name" value="BLR4922 PROTEIN"/>
    <property type="match status" value="1"/>
</dbReference>
<dbReference type="InterPro" id="IPR017941">
    <property type="entry name" value="Rieske_2Fe-2S"/>
</dbReference>
<dbReference type="InterPro" id="IPR045623">
    <property type="entry name" value="LigXa_C"/>
</dbReference>
<evidence type="ECO:0000259" key="6">
    <source>
        <dbReference type="PROSITE" id="PS51296"/>
    </source>
</evidence>
<evidence type="ECO:0000313" key="7">
    <source>
        <dbReference type="EMBL" id="MEQ3549461.1"/>
    </source>
</evidence>
<evidence type="ECO:0000313" key="8">
    <source>
        <dbReference type="Proteomes" id="UP001494902"/>
    </source>
</evidence>
<dbReference type="Proteomes" id="UP001494902">
    <property type="component" value="Unassembled WGS sequence"/>
</dbReference>
<keyword evidence="2" id="KW-0479">Metal-binding</keyword>
<dbReference type="RefSeq" id="WP_349296534.1">
    <property type="nucleotide sequence ID" value="NZ_JBEDNQ010000001.1"/>
</dbReference>
<dbReference type="Pfam" id="PF19301">
    <property type="entry name" value="LigXa_C"/>
    <property type="match status" value="1"/>
</dbReference>
<evidence type="ECO:0000256" key="5">
    <source>
        <dbReference type="ARBA" id="ARBA00023014"/>
    </source>
</evidence>
<name>A0ABV1K4T8_9PSEU</name>
<dbReference type="PANTHER" id="PTHR21266">
    <property type="entry name" value="IRON-SULFUR DOMAIN CONTAINING PROTEIN"/>
    <property type="match status" value="1"/>
</dbReference>
<dbReference type="Pfam" id="PF00355">
    <property type="entry name" value="Rieske"/>
    <property type="match status" value="1"/>
</dbReference>
<organism evidence="7 8">
    <name type="scientific">Pseudonocardia nematodicida</name>
    <dbReference type="NCBI Taxonomy" id="1206997"/>
    <lineage>
        <taxon>Bacteria</taxon>
        <taxon>Bacillati</taxon>
        <taxon>Actinomycetota</taxon>
        <taxon>Actinomycetes</taxon>
        <taxon>Pseudonocardiales</taxon>
        <taxon>Pseudonocardiaceae</taxon>
        <taxon>Pseudonocardia</taxon>
    </lineage>
</organism>
<dbReference type="PROSITE" id="PS51296">
    <property type="entry name" value="RIESKE"/>
    <property type="match status" value="1"/>
</dbReference>
<evidence type="ECO:0000256" key="2">
    <source>
        <dbReference type="ARBA" id="ARBA00022723"/>
    </source>
</evidence>
<dbReference type="InterPro" id="IPR050584">
    <property type="entry name" value="Cholesterol_7-desaturase"/>
</dbReference>
<protein>
    <submittedName>
        <fullName evidence="7">Rieske 2Fe-2S domain-containing protein</fullName>
    </submittedName>
</protein>
<dbReference type="SUPFAM" id="SSF50022">
    <property type="entry name" value="ISP domain"/>
    <property type="match status" value="1"/>
</dbReference>
<accession>A0ABV1K4T8</accession>
<sequence length="460" mass="51177">MLSTEDNEIMTRVGPGTPMGALLRRYWTPALLTSELPAPTGDPVRVRLLGEDLVAFRDATGRVGLIQENCPHRGASLWFGRNEAGPDGTCGLRCPYHGWQFDADGQCIDMPSEPPSSSFKDRVRARAYPTHESGGIVWTYMGPPETMTPFRDFGTESLAPDLQVAAKLKCYCNWVQTMEGNVDTAHISWLHGWFGAEDIEDDGSDKPGYPSNRQTWKFWAHDQAPRIEVHDTWYGFRYAGIRETPNGHTNVRITEYIFPYSTIIAAVPYNTGHLMVVPIDDHSCWRFTFEASEKPNPAGHGGAPLFSFGPFAWPSDRRPGGITPRNYLAEADYNIDREVQRTTTFSGVADFVSQDLMVTESMGPIYDRSQERLGTIDRAIIRMRQQLIRTAKTLAADPAAELPALPGPDHDFRTLRGADKILDEGEDWRMLGTDDDPAVQEAGAAIRDDGARDRQPAAGD</sequence>
<evidence type="ECO:0000256" key="3">
    <source>
        <dbReference type="ARBA" id="ARBA00023002"/>
    </source>
</evidence>
<keyword evidence="5" id="KW-0411">Iron-sulfur</keyword>
<feature type="domain" description="Rieske" evidence="6">
    <location>
        <begin position="27"/>
        <end position="139"/>
    </location>
</feature>
<dbReference type="CDD" id="cd03479">
    <property type="entry name" value="Rieske_RO_Alpha_PhDO_like"/>
    <property type="match status" value="1"/>
</dbReference>
<keyword evidence="4" id="KW-0408">Iron</keyword>
<gene>
    <name evidence="7" type="ORF">WIS52_03170</name>
</gene>
<dbReference type="Gene3D" id="2.102.10.10">
    <property type="entry name" value="Rieske [2Fe-2S] iron-sulphur domain"/>
    <property type="match status" value="1"/>
</dbReference>
<dbReference type="EMBL" id="JBEDNQ010000001">
    <property type="protein sequence ID" value="MEQ3549461.1"/>
    <property type="molecule type" value="Genomic_DNA"/>
</dbReference>
<dbReference type="InterPro" id="IPR036922">
    <property type="entry name" value="Rieske_2Fe-2S_sf"/>
</dbReference>
<comment type="caution">
    <text evidence="7">The sequence shown here is derived from an EMBL/GenBank/DDBJ whole genome shotgun (WGS) entry which is preliminary data.</text>
</comment>
<dbReference type="SUPFAM" id="SSF55961">
    <property type="entry name" value="Bet v1-like"/>
    <property type="match status" value="1"/>
</dbReference>
<evidence type="ECO:0000256" key="4">
    <source>
        <dbReference type="ARBA" id="ARBA00023004"/>
    </source>
</evidence>
<reference evidence="7 8" key="1">
    <citation type="submission" date="2024-03" db="EMBL/GenBank/DDBJ databases">
        <title>Draft genome sequence of Pseudonocardia nematodicida JCM 31783.</title>
        <authorList>
            <person name="Butdee W."/>
            <person name="Duangmal K."/>
        </authorList>
    </citation>
    <scope>NUCLEOTIDE SEQUENCE [LARGE SCALE GENOMIC DNA]</scope>
    <source>
        <strain evidence="7 8">JCM 31783</strain>
    </source>
</reference>
<proteinExistence type="predicted"/>
<keyword evidence="8" id="KW-1185">Reference proteome</keyword>
<keyword evidence="3" id="KW-0560">Oxidoreductase</keyword>